<dbReference type="Proteomes" id="UP000499080">
    <property type="component" value="Unassembled WGS sequence"/>
</dbReference>
<keyword evidence="2" id="KW-1185">Reference proteome</keyword>
<dbReference type="EMBL" id="BGPR01000165">
    <property type="protein sequence ID" value="GBM01148.1"/>
    <property type="molecule type" value="Genomic_DNA"/>
</dbReference>
<organism evidence="1 2">
    <name type="scientific">Araneus ventricosus</name>
    <name type="common">Orbweaver spider</name>
    <name type="synonym">Epeira ventricosa</name>
    <dbReference type="NCBI Taxonomy" id="182803"/>
    <lineage>
        <taxon>Eukaryota</taxon>
        <taxon>Metazoa</taxon>
        <taxon>Ecdysozoa</taxon>
        <taxon>Arthropoda</taxon>
        <taxon>Chelicerata</taxon>
        <taxon>Arachnida</taxon>
        <taxon>Araneae</taxon>
        <taxon>Araneomorphae</taxon>
        <taxon>Entelegynae</taxon>
        <taxon>Araneoidea</taxon>
        <taxon>Araneidae</taxon>
        <taxon>Araneus</taxon>
    </lineage>
</organism>
<proteinExistence type="predicted"/>
<sequence>MIFEVSFQKQDVLLIIESRLKYVSGQVSIFGPPLPHCPASNESHPISAAPVIHSWGNFRLPLSPPLPLVLENRISSISLPTTIRGASNTRMSLLEYCFE</sequence>
<gene>
    <name evidence="1" type="ORF">AVEN_27246_1</name>
</gene>
<name>A0A4Y2CBG9_ARAVE</name>
<evidence type="ECO:0000313" key="2">
    <source>
        <dbReference type="Proteomes" id="UP000499080"/>
    </source>
</evidence>
<evidence type="ECO:0000313" key="1">
    <source>
        <dbReference type="EMBL" id="GBM01148.1"/>
    </source>
</evidence>
<protein>
    <submittedName>
        <fullName evidence="1">Uncharacterized protein</fullName>
    </submittedName>
</protein>
<comment type="caution">
    <text evidence="1">The sequence shown here is derived from an EMBL/GenBank/DDBJ whole genome shotgun (WGS) entry which is preliminary data.</text>
</comment>
<accession>A0A4Y2CBG9</accession>
<dbReference type="AlphaFoldDB" id="A0A4Y2CBG9"/>
<reference evidence="1 2" key="1">
    <citation type="journal article" date="2019" name="Sci. Rep.">
        <title>Orb-weaving spider Araneus ventricosus genome elucidates the spidroin gene catalogue.</title>
        <authorList>
            <person name="Kono N."/>
            <person name="Nakamura H."/>
            <person name="Ohtoshi R."/>
            <person name="Moran D.A.P."/>
            <person name="Shinohara A."/>
            <person name="Yoshida Y."/>
            <person name="Fujiwara M."/>
            <person name="Mori M."/>
            <person name="Tomita M."/>
            <person name="Arakawa K."/>
        </authorList>
    </citation>
    <scope>NUCLEOTIDE SEQUENCE [LARGE SCALE GENOMIC DNA]</scope>
</reference>